<accession>A0ABT0BCA1</accession>
<comment type="subcellular location">
    <subcellularLocation>
        <location evidence="1">Cell envelope</location>
    </subcellularLocation>
</comment>
<dbReference type="Gene3D" id="2.40.50.100">
    <property type="match status" value="1"/>
</dbReference>
<keyword evidence="10" id="KW-1185">Reference proteome</keyword>
<proteinExistence type="inferred from homology"/>
<feature type="signal peptide" evidence="4">
    <location>
        <begin position="1"/>
        <end position="25"/>
    </location>
</feature>
<evidence type="ECO:0000313" key="10">
    <source>
        <dbReference type="Proteomes" id="UP001162881"/>
    </source>
</evidence>
<organism evidence="9 10">
    <name type="scientific">Novosphingobium organovorum</name>
    <dbReference type="NCBI Taxonomy" id="2930092"/>
    <lineage>
        <taxon>Bacteria</taxon>
        <taxon>Pseudomonadati</taxon>
        <taxon>Pseudomonadota</taxon>
        <taxon>Alphaproteobacteria</taxon>
        <taxon>Sphingomonadales</taxon>
        <taxon>Sphingomonadaceae</taxon>
        <taxon>Novosphingobium</taxon>
    </lineage>
</organism>
<dbReference type="PANTHER" id="PTHR30158">
    <property type="entry name" value="ACRA/E-RELATED COMPONENT OF DRUG EFFLUX TRANSPORTER"/>
    <property type="match status" value="1"/>
</dbReference>
<dbReference type="Pfam" id="PF25917">
    <property type="entry name" value="BSH_RND"/>
    <property type="match status" value="1"/>
</dbReference>
<evidence type="ECO:0000259" key="6">
    <source>
        <dbReference type="Pfam" id="PF25917"/>
    </source>
</evidence>
<name>A0ABT0BCA1_9SPHN</name>
<reference evidence="9" key="1">
    <citation type="submission" date="2022-03" db="EMBL/GenBank/DDBJ databases">
        <title>Identification of a novel bacterium isolated from mangrove sediments.</title>
        <authorList>
            <person name="Pan X."/>
        </authorList>
    </citation>
    <scope>NUCLEOTIDE SEQUENCE</scope>
    <source>
        <strain evidence="9">B1949</strain>
    </source>
</reference>
<evidence type="ECO:0000259" key="7">
    <source>
        <dbReference type="Pfam" id="PF25944"/>
    </source>
</evidence>
<dbReference type="Pfam" id="PF25876">
    <property type="entry name" value="HH_MFP_RND"/>
    <property type="match status" value="1"/>
</dbReference>
<evidence type="ECO:0000256" key="2">
    <source>
        <dbReference type="ARBA" id="ARBA00009477"/>
    </source>
</evidence>
<dbReference type="EMBL" id="JALHLF010000023">
    <property type="protein sequence ID" value="MCJ2182682.1"/>
    <property type="molecule type" value="Genomic_DNA"/>
</dbReference>
<keyword evidence="4" id="KW-0732">Signal</keyword>
<feature type="domain" description="Multidrug resistance protein MdtA-like barrel-sandwich hybrid" evidence="6">
    <location>
        <begin position="63"/>
        <end position="205"/>
    </location>
</feature>
<dbReference type="PROSITE" id="PS51257">
    <property type="entry name" value="PROKAR_LIPOPROTEIN"/>
    <property type="match status" value="1"/>
</dbReference>
<dbReference type="InterPro" id="IPR006143">
    <property type="entry name" value="RND_pump_MFP"/>
</dbReference>
<feature type="domain" description="Multidrug resistance protein MdtA-like beta-barrel" evidence="7">
    <location>
        <begin position="209"/>
        <end position="292"/>
    </location>
</feature>
<feature type="chain" id="PRO_5047058993" evidence="4">
    <location>
        <begin position="26"/>
        <end position="378"/>
    </location>
</feature>
<feature type="domain" description="Multidrug resistance protein MdtA-like C-terminal permuted SH3" evidence="8">
    <location>
        <begin position="300"/>
        <end position="362"/>
    </location>
</feature>
<feature type="coiled-coil region" evidence="3">
    <location>
        <begin position="103"/>
        <end position="130"/>
    </location>
</feature>
<sequence length="378" mass="39933">MRSTFNHLAAASVLCLATVSLSACGQQGQQHQARTVEVGVVTLKTEPVTLSSQLTGRVAATTVAEVRPQVAGIIKARLFEEGSYVHEGQALYQIDPRLYSADLDTARAQLESARADLASAQAKARRYAALGDSDAVSAQDKDDIKATARAAQAAVHQYEASVRTASVNLGFTKVYAPISGRIGRSLYTKGALVSASQDTAMATIQQLDPVYVDITQSSSDLLRLRKALAKGDLLATSANVSLELEDGTEYPVEGRVEFSEVSVDPDAGTVTIRARFPNPDNILLPGMFVRVKTPQGTVPNGLLVPQQAVSRDSGGKATVMVVSSENKVVQRSVTAAQAIGNKWLVTSGLKAGEKVIVEGTDKVQAGASVKPVETKLDN</sequence>
<feature type="domain" description="Multidrug resistance protein MdtA-like alpha-helical hairpin" evidence="5">
    <location>
        <begin position="103"/>
        <end position="172"/>
    </location>
</feature>
<evidence type="ECO:0000256" key="3">
    <source>
        <dbReference type="SAM" id="Coils"/>
    </source>
</evidence>
<dbReference type="Gene3D" id="1.10.287.470">
    <property type="entry name" value="Helix hairpin bin"/>
    <property type="match status" value="1"/>
</dbReference>
<dbReference type="Gene3D" id="2.40.420.20">
    <property type="match status" value="1"/>
</dbReference>
<comment type="caution">
    <text evidence="9">The sequence shown here is derived from an EMBL/GenBank/DDBJ whole genome shotgun (WGS) entry which is preliminary data.</text>
</comment>
<dbReference type="SUPFAM" id="SSF111369">
    <property type="entry name" value="HlyD-like secretion proteins"/>
    <property type="match status" value="1"/>
</dbReference>
<dbReference type="Pfam" id="PF25944">
    <property type="entry name" value="Beta-barrel_RND"/>
    <property type="match status" value="1"/>
</dbReference>
<keyword evidence="3" id="KW-0175">Coiled coil</keyword>
<dbReference type="Gene3D" id="2.40.30.170">
    <property type="match status" value="1"/>
</dbReference>
<comment type="similarity">
    <text evidence="2">Belongs to the membrane fusion protein (MFP) (TC 8.A.1) family.</text>
</comment>
<dbReference type="InterPro" id="IPR058627">
    <property type="entry name" value="MdtA-like_C"/>
</dbReference>
<dbReference type="PANTHER" id="PTHR30158:SF3">
    <property type="entry name" value="MULTIDRUG EFFLUX PUMP SUBUNIT ACRA-RELATED"/>
    <property type="match status" value="1"/>
</dbReference>
<dbReference type="InterPro" id="IPR058624">
    <property type="entry name" value="MdtA-like_HH"/>
</dbReference>
<dbReference type="Proteomes" id="UP001162881">
    <property type="component" value="Unassembled WGS sequence"/>
</dbReference>
<protein>
    <submittedName>
        <fullName evidence="9">Efflux RND transporter periplasmic adaptor subunit</fullName>
    </submittedName>
</protein>
<dbReference type="RefSeq" id="WP_244018860.1">
    <property type="nucleotide sequence ID" value="NZ_JALHLF010000023.1"/>
</dbReference>
<evidence type="ECO:0000256" key="4">
    <source>
        <dbReference type="SAM" id="SignalP"/>
    </source>
</evidence>
<dbReference type="InterPro" id="IPR058626">
    <property type="entry name" value="MdtA-like_b-barrel"/>
</dbReference>
<evidence type="ECO:0000313" key="9">
    <source>
        <dbReference type="EMBL" id="MCJ2182682.1"/>
    </source>
</evidence>
<evidence type="ECO:0000259" key="5">
    <source>
        <dbReference type="Pfam" id="PF25876"/>
    </source>
</evidence>
<gene>
    <name evidence="9" type="ORF">MTR62_08265</name>
</gene>
<evidence type="ECO:0000259" key="8">
    <source>
        <dbReference type="Pfam" id="PF25967"/>
    </source>
</evidence>
<dbReference type="Pfam" id="PF25967">
    <property type="entry name" value="RND-MFP_C"/>
    <property type="match status" value="1"/>
</dbReference>
<evidence type="ECO:0000256" key="1">
    <source>
        <dbReference type="ARBA" id="ARBA00004196"/>
    </source>
</evidence>
<dbReference type="InterPro" id="IPR058625">
    <property type="entry name" value="MdtA-like_BSH"/>
</dbReference>
<dbReference type="NCBIfam" id="TIGR01730">
    <property type="entry name" value="RND_mfp"/>
    <property type="match status" value="1"/>
</dbReference>